<dbReference type="GO" id="GO:0016020">
    <property type="term" value="C:membrane"/>
    <property type="evidence" value="ECO:0007669"/>
    <property type="project" value="UniProtKB-SubCell"/>
</dbReference>
<evidence type="ECO:0000256" key="1">
    <source>
        <dbReference type="ARBA" id="ARBA00004141"/>
    </source>
</evidence>
<keyword evidence="8" id="KW-1185">Reference proteome</keyword>
<evidence type="ECO:0000256" key="6">
    <source>
        <dbReference type="SAM" id="Phobius"/>
    </source>
</evidence>
<dbReference type="InterPro" id="IPR002549">
    <property type="entry name" value="AI-2E-like"/>
</dbReference>
<reference evidence="7" key="1">
    <citation type="submission" date="2021-04" db="EMBL/GenBank/DDBJ databases">
        <authorList>
            <person name="Zhang D.-C."/>
        </authorList>
    </citation>
    <scope>NUCLEOTIDE SEQUENCE</scope>
    <source>
        <strain evidence="7">CGMCC 1.15697</strain>
    </source>
</reference>
<feature type="transmembrane region" description="Helical" evidence="6">
    <location>
        <begin position="86"/>
        <end position="105"/>
    </location>
</feature>
<feature type="transmembrane region" description="Helical" evidence="6">
    <location>
        <begin position="30"/>
        <end position="49"/>
    </location>
</feature>
<comment type="similarity">
    <text evidence="2">Belongs to the autoinducer-2 exporter (AI-2E) (TC 2.A.86) family.</text>
</comment>
<keyword evidence="5 6" id="KW-0472">Membrane</keyword>
<dbReference type="RefSeq" id="WP_210681395.1">
    <property type="nucleotide sequence ID" value="NZ_JAGMWN010000003.1"/>
</dbReference>
<evidence type="ECO:0000256" key="2">
    <source>
        <dbReference type="ARBA" id="ARBA00009773"/>
    </source>
</evidence>
<feature type="transmembrane region" description="Helical" evidence="6">
    <location>
        <begin position="221"/>
        <end position="242"/>
    </location>
</feature>
<protein>
    <submittedName>
        <fullName evidence="7">AI-2E family transporter</fullName>
    </submittedName>
</protein>
<feature type="transmembrane region" description="Helical" evidence="6">
    <location>
        <begin position="55"/>
        <end position="74"/>
    </location>
</feature>
<feature type="transmembrane region" description="Helical" evidence="6">
    <location>
        <begin position="283"/>
        <end position="300"/>
    </location>
</feature>
<dbReference type="AlphaFoldDB" id="A0A8J7SLE4"/>
<proteinExistence type="inferred from homology"/>
<feature type="transmembrane region" description="Helical" evidence="6">
    <location>
        <begin position="248"/>
        <end position="271"/>
    </location>
</feature>
<dbReference type="Pfam" id="PF01594">
    <property type="entry name" value="AI-2E_transport"/>
    <property type="match status" value="1"/>
</dbReference>
<feature type="transmembrane region" description="Helical" evidence="6">
    <location>
        <begin position="161"/>
        <end position="184"/>
    </location>
</feature>
<gene>
    <name evidence="7" type="ORF">KAJ83_07270</name>
</gene>
<comment type="subcellular location">
    <subcellularLocation>
        <location evidence="1">Membrane</location>
        <topology evidence="1">Multi-pass membrane protein</topology>
    </subcellularLocation>
</comment>
<dbReference type="GO" id="GO:0055085">
    <property type="term" value="P:transmembrane transport"/>
    <property type="evidence" value="ECO:0007669"/>
    <property type="project" value="TreeGrafter"/>
</dbReference>
<name>A0A8J7SLE4_9PROT</name>
<keyword evidence="4 6" id="KW-1133">Transmembrane helix</keyword>
<dbReference type="EMBL" id="JAGMWN010000003">
    <property type="protein sequence ID" value="MBP5856803.1"/>
    <property type="molecule type" value="Genomic_DNA"/>
</dbReference>
<evidence type="ECO:0000313" key="8">
    <source>
        <dbReference type="Proteomes" id="UP000672602"/>
    </source>
</evidence>
<evidence type="ECO:0000313" key="7">
    <source>
        <dbReference type="EMBL" id="MBP5856803.1"/>
    </source>
</evidence>
<evidence type="ECO:0000256" key="4">
    <source>
        <dbReference type="ARBA" id="ARBA00022989"/>
    </source>
</evidence>
<dbReference type="Proteomes" id="UP000672602">
    <property type="component" value="Unassembled WGS sequence"/>
</dbReference>
<dbReference type="PANTHER" id="PTHR21716">
    <property type="entry name" value="TRANSMEMBRANE PROTEIN"/>
    <property type="match status" value="1"/>
</dbReference>
<evidence type="ECO:0000256" key="5">
    <source>
        <dbReference type="ARBA" id="ARBA00023136"/>
    </source>
</evidence>
<feature type="transmembrane region" description="Helical" evidence="6">
    <location>
        <begin position="320"/>
        <end position="349"/>
    </location>
</feature>
<sequence>MSDDGQFPASPPLVPGEDDEAKRARRHSGVLAVFASCGLAALAIVGMVVGQSILLPFVIAVFIVILLDSMAARFCQPWPGAPRMPFWAGMGLAILIVVGGVVLLGDIVASNIADVTERAPKYQENVQALLQKATVRLGIDALPSVRSLAQEVDVASVLRTAASQITAVAGNIFTILFYVVFILLEQATFRSKINALFRDGHHADTVHDTVRRIASDIQRYIGLKTLVSAITGLVSYAVMAAVGVDFAGFWAVLIFVLNYIPYIGSLVGVAFPSVLALIQFSNPIYFVVTLGVLATVQVTVGNVVEPKLMGRSLNLSPLVILLALAVFGSIWGIVGMVLSIPFVVIAMLICAQFRPTRAVAILLSAEGKITPSGR</sequence>
<accession>A0A8J7SLE4</accession>
<organism evidence="7 8">
    <name type="scientific">Marivibrio halodurans</name>
    <dbReference type="NCBI Taxonomy" id="2039722"/>
    <lineage>
        <taxon>Bacteria</taxon>
        <taxon>Pseudomonadati</taxon>
        <taxon>Pseudomonadota</taxon>
        <taxon>Alphaproteobacteria</taxon>
        <taxon>Rhodospirillales</taxon>
        <taxon>Rhodospirillaceae</taxon>
        <taxon>Marivibrio</taxon>
    </lineage>
</organism>
<evidence type="ECO:0000256" key="3">
    <source>
        <dbReference type="ARBA" id="ARBA00022692"/>
    </source>
</evidence>
<dbReference type="PANTHER" id="PTHR21716:SF64">
    <property type="entry name" value="AI-2 TRANSPORT PROTEIN TQSA"/>
    <property type="match status" value="1"/>
</dbReference>
<keyword evidence="3 6" id="KW-0812">Transmembrane</keyword>
<comment type="caution">
    <text evidence="7">The sequence shown here is derived from an EMBL/GenBank/DDBJ whole genome shotgun (WGS) entry which is preliminary data.</text>
</comment>